<dbReference type="PANTHER" id="PTHR31389:SF4">
    <property type="entry name" value="LD39211P"/>
    <property type="match status" value="1"/>
</dbReference>
<dbReference type="AlphaFoldDB" id="A0A9N9CAB6"/>
<dbReference type="EMBL" id="CAJVPP010002212">
    <property type="protein sequence ID" value="CAG8591962.1"/>
    <property type="molecule type" value="Genomic_DNA"/>
</dbReference>
<dbReference type="PANTHER" id="PTHR31389">
    <property type="entry name" value="LD39211P"/>
    <property type="match status" value="1"/>
</dbReference>
<comment type="caution">
    <text evidence="1">The sequence shown here is derived from an EMBL/GenBank/DDBJ whole genome shotgun (WGS) entry which is preliminary data.</text>
</comment>
<organism evidence="1 2">
    <name type="scientific">Funneliformis mosseae</name>
    <name type="common">Endomycorrhizal fungus</name>
    <name type="synonym">Glomus mosseae</name>
    <dbReference type="NCBI Taxonomy" id="27381"/>
    <lineage>
        <taxon>Eukaryota</taxon>
        <taxon>Fungi</taxon>
        <taxon>Fungi incertae sedis</taxon>
        <taxon>Mucoromycota</taxon>
        <taxon>Glomeromycotina</taxon>
        <taxon>Glomeromycetes</taxon>
        <taxon>Glomerales</taxon>
        <taxon>Glomeraceae</taxon>
        <taxon>Funneliformis</taxon>
    </lineage>
</organism>
<evidence type="ECO:0000313" key="1">
    <source>
        <dbReference type="EMBL" id="CAG8591962.1"/>
    </source>
</evidence>
<accession>A0A9N9CAB6</accession>
<name>A0A9N9CAB6_FUNMO</name>
<reference evidence="1" key="1">
    <citation type="submission" date="2021-06" db="EMBL/GenBank/DDBJ databases">
        <authorList>
            <person name="Kallberg Y."/>
            <person name="Tangrot J."/>
            <person name="Rosling A."/>
        </authorList>
    </citation>
    <scope>NUCLEOTIDE SEQUENCE</scope>
    <source>
        <strain evidence="1">87-6 pot B 2015</strain>
    </source>
</reference>
<sequence>MNIITGASKNHFCPLKSFIYHLNDTLKGLNVKKRVFVYDLGLTKYQHDEIKKLMELGYFDELRVFNFSAYPSFWNINIARGEYAWKPGIVAEVAKEYPGIVAWLDSGTLPEKAFFENLPSLLVEYDGLISPNSPGLMRTWTHPGVYAYYGDDETKYYDFPSCNAASVVFDTKKVQHIIDDWYSCALVKDCIAPVGSSRTNHRQDQAILTYLAAREGRYCFLELEELWLHTHQDRNCQQIITHYEKLHKVKKISHKVKKKSHNVKKKSHKVKIKTH</sequence>
<dbReference type="Proteomes" id="UP000789375">
    <property type="component" value="Unassembled WGS sequence"/>
</dbReference>
<keyword evidence="2" id="KW-1185">Reference proteome</keyword>
<proteinExistence type="predicted"/>
<protein>
    <submittedName>
        <fullName evidence="1">10472_t:CDS:1</fullName>
    </submittedName>
</protein>
<gene>
    <name evidence="1" type="ORF">FMOSSE_LOCUS8487</name>
</gene>
<evidence type="ECO:0000313" key="2">
    <source>
        <dbReference type="Proteomes" id="UP000789375"/>
    </source>
</evidence>